<reference evidence="4" key="1">
    <citation type="submission" date="2021-06" db="EMBL/GenBank/DDBJ databases">
        <title>Emergence of genetically related NDM-1-producing Providencia rettgeri strains in Argentina.</title>
        <authorList>
            <person name="Pasteran F."/>
            <person name="Meo A."/>
            <person name="Gomez S."/>
            <person name="Derdoy L."/>
            <person name="Albronoz E."/>
            <person name="Faccone D."/>
            <person name="Guerriero L."/>
            <person name="Archuby D."/>
            <person name="Tarzia A."/>
            <person name="Lopez M."/>
            <person name="Corso A."/>
        </authorList>
    </citation>
    <scope>NUCLEOTIDE SEQUENCE</scope>
    <source>
        <strain evidence="4">PreM15628</strain>
    </source>
</reference>
<evidence type="ECO:0000313" key="4">
    <source>
        <dbReference type="EMBL" id="QWQ21246.1"/>
    </source>
</evidence>
<dbReference type="GO" id="GO:0009279">
    <property type="term" value="C:cell outer membrane"/>
    <property type="evidence" value="ECO:0007669"/>
    <property type="project" value="TreeGrafter"/>
</dbReference>
<organism evidence="4 5">
    <name type="scientific">Providencia rettgeri</name>
    <dbReference type="NCBI Taxonomy" id="587"/>
    <lineage>
        <taxon>Bacteria</taxon>
        <taxon>Pseudomonadati</taxon>
        <taxon>Pseudomonadota</taxon>
        <taxon>Gammaproteobacteria</taxon>
        <taxon>Enterobacterales</taxon>
        <taxon>Morganellaceae</taxon>
        <taxon>Providencia</taxon>
    </lineage>
</organism>
<dbReference type="InterPro" id="IPR008964">
    <property type="entry name" value="Invasin/intimin_cell_adhesion"/>
</dbReference>
<feature type="domain" description="Big-1" evidence="3">
    <location>
        <begin position="2911"/>
        <end position="3000"/>
    </location>
</feature>
<dbReference type="Gene3D" id="2.60.40.10">
    <property type="entry name" value="Immunoglobulins"/>
    <property type="match status" value="37"/>
</dbReference>
<dbReference type="PROSITE" id="PS50194">
    <property type="entry name" value="FILAMIN_REPEAT"/>
    <property type="match status" value="2"/>
</dbReference>
<dbReference type="InterPro" id="IPR038177">
    <property type="entry name" value="IAT_beta_sf"/>
</dbReference>
<dbReference type="Gene3D" id="2.60.40.1080">
    <property type="match status" value="1"/>
</dbReference>
<evidence type="ECO:0000259" key="3">
    <source>
        <dbReference type="PROSITE" id="PS51127"/>
    </source>
</evidence>
<dbReference type="PANTHER" id="PTHR39576:SF2">
    <property type="entry name" value="ATTACHING AND EFFACING PROTEIN HOMOLOG-RELATED"/>
    <property type="match status" value="1"/>
</dbReference>
<feature type="domain" description="Big-1" evidence="3">
    <location>
        <begin position="591"/>
        <end position="679"/>
    </location>
</feature>
<feature type="region of interest" description="Disordered" evidence="2">
    <location>
        <begin position="980"/>
        <end position="1003"/>
    </location>
</feature>
<dbReference type="InterPro" id="IPR051715">
    <property type="entry name" value="Intimin-Invasin_domain"/>
</dbReference>
<sequence length="4648" mass="495814">MNPATSTTKPTLRHQISNGFVLFTAIWSSAVMPVMPSYAKTLTPDDLPTLGSDPVLTDDDKTEKLVAEYSQSAARFISGKKKAADLADMAQDFARSKATNTATDEINRWLSKTGNAKFSVDVDKKLTIKNTQLDWLIPWYDSTDLLLFTQHNIHRTDGRLQTNNGIGVRRFTSESMMGVNAFFDHDLSRYHSRLGFGAEYAQDFLKLSANTYLRTSAWRSAPELKNDYNARPANGWDLHAEGWLPSYPNIGGNLKFEQYFGDDVALFGKDKRQKDPLATTVGINWTPFSLVTLSAEQKISGGLSETNAKVQFTWAMGKSLAEQLDPSKVSDARRLMGGRYDFVNRNNNIVLEYQKNTLITLSLPSIIQGKTGELLPLINTLNTKYPLDQLAVQAPEFLAAGGEIILDGASTRVKLPSYKVAMTEQERKKINLYRFTVTASDSKGNISPQATTLVEVTNSGVLSINPNEVIKQGNAVANGQDINTLTITARDSLNNIAPDSTVTFILPAELKLITPKATSSRMAFSNLFKKMQAAKSTDKQKYQVTTNIKGEASIQFTSLVTGEHRVQAVPNGGAPIDIAFFFIADTHQAHINHFNVLSDNAIADGKSKNKIQFHVTDNNAHPIKGAVLQLEAKNATAKQLSPTDEQGNTDVEVKSQVAGPVKITAALNEQSVTVETHFVFGQLAHVTIIDLEQAAAGTSSNITISLTDMHGNAVSGADGTVTVNIDGKPTPITITENRPGSGIYNGKLPGQHTGSPSITVTVDGQTSSPETLIVEQPKPISPNNTNGTGQKGEKGVIDSIIITPSKTHGLQSGDTLDVIVTITDAFGNGLSGLNTDNIDIGKHKGDTLAWTDNGDGSYTTTLPLSKVGNTDLTASINGTTSPKIDVLVNNASGTIHVDKVKITKTEKPAAGTDSIVTIELTDKHGNHVVGETEAIANINGQPHTLPITETSPGIYDVIIPGQLAGNHIVSVIVNGEESPKEPLIVDKPRPVKPKGPSGAGPKGELGVIDNIVITTGDASHLQSDDKLEVVVSITDAFDNGLSGLDTNNINIGKHKGDTLVWVDNGDGSYTTIIPLTDVGNNDLTVSINGSKSPQKQVQVSNAKGKDKVSKVKIIKTEKPAAGSSSILTVQLMDKNDNSVVGETELIVNIDNKPHTLPAKEGKPGIYEVTLPALQAGKHDIHASVNGIASIKESLLVEQPKPIFPNSSNGMGQQGEKGVIDKVAITLDHTHRFESGNPLEITVAVTDAFGNGLAGLNTDNIDIGKHKGNTLNWVDNGDGSYTTTLTLTDVGSNDLTTSINGTRSPHTEVQVNNASGTAHVDKVKITKTEKPAAGANSLVTIEFTDKHGNPVVGEIEITVNIDGQPHKLPAKEGKSGGYEVTLPALQAGNHSISVNVNGKNSTDTTLVVNTPTPIKSKKPDGTGTKGEKGVVDNIAMTTGDTHSLQSGDQLELTVYITDAFGNGLTELNTNNITLDGYNGKPVWTDNGDGSYTATLTLTEMGSKDLTTSINVHKTAVKSIQVNPAKGKNKVSKIGIIQTEKPTAGSTSTLTVQLTDNHGNPVVDEHEMVIEIDGFQHTLPVKEGKSGIYEITLPALQAGDHKITATVNGQSSAKNTLEVKKPAPIRSNNSSGMGNRGERGVINNITMTTGDTTRLQSGDKLAITVTIVDAFNNPLTAIDTSNIILDGYTTSSLKWLDNGNGTYTTPLLLTQTGSNDLLASINGYKSQLISITVSNTADINKVANIELEPISPSEAGENQTITVKVTDRYQHPVTMISSMITANIDGQSTSIILTESLTQAGIYTGTLPAKNMGKYTVKATANNKTVSKLWTVKTAAIIAVKEKDGSGTKNQRGVVNTVALASSSANDLKSGQLLQLTVTLKDGFGNALEGVSGASIQLNHRQPSSRSVTWIDLRNGNYTALLPLTKIGRDTLTVKVNKITTSPLNINVGSAIGTSQIKQVKIKDIAKPAAGETSSITLLITDANDQPITGIDNNAVVSIDGAEALLKITETVNKGTYTSTLSGQKSGDHKVIVTVGGIKSTESTLTVSAPSPIASNPGGKSNIRGIVSRAKLTVLPNKNLKSGDTLTLTVTLEDAFGNPLTGVDLAQSLTHKQAGNVTWIAQKDGTYTANLVLTQLGQDHLFITADNIQSPTMVIDVKPQLGNNAIHKIDISDITNPTAGAESAFTAVLTDAQGNTIDGIQNLEVTIGKQQPLNIAITQQADGHYTGKLPGQQSGPYDLIASVNKQNSAKKTFVVAKPDTVTASPNGGGKKGQRGVVSQIELKMATTSAVSGDNLPLTVTLKDRFNNPLKGVSSNHITLMHKQIGHVTWTDHNNGQYTATLPLKILGNDAFIATVNGINSSSANISVTNPTDIKQVNQLVMATIAPSAAGSEQTVSVQAINANGHGVTHIADDIKVTLNGKPLNLIFVESKTDKGAYTATLPAQKTGNYLVKVTANKQKTQQTWQVTAAKAIQATKADGSGIQGQAGVVSTVELATTQSSFKSGDTTKLTLTLKDAFDNPLSDIDVKNITLAHNQTGKVTWVDNKNGTYAADLLLTTLGKDYLAATVNQIKSAPVGINVEKAIGNGRIHQVDIVNIASPQAGAESHFAVSLTDINSLTVMGITEVTVNIAKQQPLNIAVTQQTDGIYTGKLPGQQSGVYSVVITANNKPSTAKTLTVTKPDTVTASPNGSGQKGQRGVVSQVELTTATTSAVSGDNLPLTVTLKDRFNNPLKGVSSNHITLMHKQTGHVTWVDHNNGQYTTTLPLKVLGNDAFTAIVNGINSSAANITVTNPTDIKQVNQLVMAAIPPSAAGSERAMSVQAVDGNGHGVTHIADDIKVTLNDKPLNLTFVGSQTDKGTYIATLPAQKTGNYLVKVAANKQKAQQTWQVTAAKAIQATKADGSGVQGQAGVVSTVELATTQSSFKSGDTTKLTLTLKDAFDNSLSSIEVKNITLTHNQTGQVTWVDNKNGTYTADLALKTIGKDTLTATVNNISSQTVDIEVINSKGANEVKNVDVIHILPVAAGADSTVIVSLTDKNGHPVSNITSLSVIIDQQKPFSMSVGQAPSGNYVGTLPGQQSGQHNIVVSIPTTNAVSNKKPFDVSNPAPIAAAASDGGGKKGQHKVVNEVQFIVAPTANLKAGNKVTLTIMLKDAFGNGLKEVSSNSLAIIHQQSGSVIWKDNADGTYTADLLLSKLGTDTLKVTANGISQSQVIDVKAPQGKSAVNNVVLKATNKTFRVGETAELQLTLTDSHGNGVEKVQTNDIQLEHNHVLVPKLAWLEKGAGIYTTTLPLHQQGKNTFVSQVNHQANAPIVIHVGALTDPTQVKTVELKASTNQLTVGSKTELTLILADQWGNGVEGVTAKDITINDAHIKKNLTGLNWLSKGNGTYTASTTVAIAGVHSLKATVNLIQSKNVLINAQPSTNQSQINKVQLTTNLSTITAGGNVMLSLKVTDRDNNPVIHLNNNTITLTDSNNKISAVWDEDNHGLGIYSTNIMLHDVRTHRLVASIGQFTDTTNVTVNSPSGNNAVKTITISPIANSDAGQPSSLSIGLTDQYKNPVKNVSNSDISVTINGQKQNIIFMEKNGLHKYTAQLPAAKAGRYKIKVEINGQTETAEWVVNPPIAIPIISYDKDGLRGSLETISITHSAKNHMVNSGDKVTLTVGLKDKFDNKLTGATSSLKLLTDLHSTSAWKELSGGLYTQELTMNKLRKQSIQVVVDKLLSDKLELTVTPAKGANNVHKTTLETHEGTIEAGKEVQLTLTLTDSVNNGVVDINTKDIQLTNNGKLTNVTWVNPQDGVYTTKQRLDTIGEYRFKATVNHQPSRIQTVEATYPSGKDVVKSAKMTTNTNTFDAGKKVELTLELKDQYGNLVTGVNGADIALKDSHTAEIIDSGNIAWHMASVGVYKATLPLTKVGKHTLTATVNSISKSTPAITVTALKGGNNVKEIKLTVNNTSIKAGENTTLNLTMLDSYGNEVTGIMTKDIMFKNTDSTITTNASWVKTPSNDNVYTAQVTLEKVKKHTLSVEINKQVKNIEIDVKPQEGAKNVAKVELNAPKTVAINADAELQLSLKDKFGNGVVAVNISDITLEHLNTLIPIAWVEGNEGKYTSSLALTKAKAHPLTAKVNGHSSDTTITVDSPKGVKHVAKISMTSSITADSSGKLTTQPGQEFKLTFTLTDQYYNGVTGLKETDINLTNTQKPSSVLITAWQENTRKKGEYSATVSLTQTAQHALTAKVNTVSDTTQISVTPFSHPDYVASVELNLAKTNINIGENVKFELKAKDKYGNDVFVNENDIAIHNKSQKSSEIKEKWDITKDTFTRQYKGTFHFTKPGEYIISAIVGKANSNSERITIEAGAPVFASGKSTFTVSNDETSTTAIKNTEIKLVLKDDNGHLITGKKPKLEVISSTTHRRVSKDMTEISAGTYTAEHMNAPDAEIAQIKLFSDSINYKGSDKYTQIVNYGKMSITRLGVEETYQVDDRFPSTGFTGAQFAIEPSLGFASDYKWEVNQNWLTINEKGVVTMKTQPESPRSAKVTITGKPKRMNSKNMVYTFNMNKWFSTGAKLNLNDAMGYCTNSQKIASPEDIKHSKISLFTQWPEKTINDNIKLDQIAENGWIWTITKYMTIYHIPTHKYSGSGHTAGNFGVLCVKVY</sequence>
<comment type="similarity">
    <text evidence="1">Belongs to the intimin/invasin family.</text>
</comment>
<accession>A0AAJ4NJI3</accession>
<dbReference type="FunFam" id="2.40.160.160:FF:000001">
    <property type="entry name" value="Intimin-like inverse autotransporter SinH"/>
    <property type="match status" value="1"/>
</dbReference>
<dbReference type="InterPro" id="IPR017868">
    <property type="entry name" value="Filamin/ABP280_repeat-like"/>
</dbReference>
<dbReference type="PANTHER" id="PTHR39576">
    <property type="entry name" value="ATTACHING AND EFFACING PROTEIN HOMOLOG-RELATED-RELATED"/>
    <property type="match status" value="1"/>
</dbReference>
<evidence type="ECO:0000313" key="5">
    <source>
        <dbReference type="Proteomes" id="UP000682358"/>
    </source>
</evidence>
<proteinExistence type="inferred from homology"/>
<dbReference type="PROSITE" id="PS51127">
    <property type="entry name" value="BIG1"/>
    <property type="match status" value="2"/>
</dbReference>
<dbReference type="SMART" id="SM00634">
    <property type="entry name" value="BID_1"/>
    <property type="match status" value="16"/>
</dbReference>
<evidence type="ECO:0000256" key="1">
    <source>
        <dbReference type="ARBA" id="ARBA00010116"/>
    </source>
</evidence>
<dbReference type="Proteomes" id="UP000682358">
    <property type="component" value="Chromosome"/>
</dbReference>
<dbReference type="InterPro" id="IPR013783">
    <property type="entry name" value="Ig-like_fold"/>
</dbReference>
<dbReference type="InterPro" id="IPR024519">
    <property type="entry name" value="IAT_beta"/>
</dbReference>
<dbReference type="Pfam" id="PF09134">
    <property type="entry name" value="Invasin_D3"/>
    <property type="match status" value="1"/>
</dbReference>
<dbReference type="Pfam" id="PF11924">
    <property type="entry name" value="IAT_beta"/>
    <property type="match status" value="1"/>
</dbReference>
<protein>
    <submittedName>
        <fullName evidence="4">Invasin domain 3-containing protein</fullName>
    </submittedName>
</protein>
<name>A0AAJ4NJI3_PRORE</name>
<gene>
    <name evidence="4" type="ORF">KOF27_02485</name>
</gene>
<dbReference type="SUPFAM" id="SSF49373">
    <property type="entry name" value="Invasin/intimin cell-adhesion fragments"/>
    <property type="match status" value="22"/>
</dbReference>
<dbReference type="EMBL" id="CP076405">
    <property type="protein sequence ID" value="QWQ21246.1"/>
    <property type="molecule type" value="Genomic_DNA"/>
</dbReference>
<dbReference type="InterPro" id="IPR015217">
    <property type="entry name" value="Invasin_dom_3"/>
</dbReference>
<dbReference type="InterPro" id="IPR003344">
    <property type="entry name" value="Big_1_dom"/>
</dbReference>
<dbReference type="Pfam" id="PF02369">
    <property type="entry name" value="Big_1"/>
    <property type="match status" value="1"/>
</dbReference>
<dbReference type="RefSeq" id="WP_215954380.1">
    <property type="nucleotide sequence ID" value="NZ_CP076405.1"/>
</dbReference>
<feature type="compositionally biased region" description="Basic and acidic residues" evidence="2">
    <location>
        <begin position="980"/>
        <end position="989"/>
    </location>
</feature>
<evidence type="ECO:0000256" key="2">
    <source>
        <dbReference type="SAM" id="MobiDB-lite"/>
    </source>
</evidence>
<dbReference type="Gene3D" id="2.40.160.160">
    <property type="entry name" value="Inverse autotransporter, beta-domain"/>
    <property type="match status" value="1"/>
</dbReference>